<comment type="caution">
    <text evidence="1">The sequence shown here is derived from an EMBL/GenBank/DDBJ whole genome shotgun (WGS) entry which is preliminary data.</text>
</comment>
<gene>
    <name evidence="1" type="ORF">C8P68_104512</name>
</gene>
<reference evidence="1 2" key="1">
    <citation type="submission" date="2018-04" db="EMBL/GenBank/DDBJ databases">
        <title>Genomic Encyclopedia of Archaeal and Bacterial Type Strains, Phase II (KMG-II): from individual species to whole genera.</title>
        <authorList>
            <person name="Goeker M."/>
        </authorList>
    </citation>
    <scope>NUCLEOTIDE SEQUENCE [LARGE SCALE GENOMIC DNA]</scope>
    <source>
        <strain evidence="1 2">DSM 26809</strain>
    </source>
</reference>
<organism evidence="1 2">
    <name type="scientific">Mucilaginibacter yixingensis</name>
    <dbReference type="NCBI Taxonomy" id="1295612"/>
    <lineage>
        <taxon>Bacteria</taxon>
        <taxon>Pseudomonadati</taxon>
        <taxon>Bacteroidota</taxon>
        <taxon>Sphingobacteriia</taxon>
        <taxon>Sphingobacteriales</taxon>
        <taxon>Sphingobacteriaceae</taxon>
        <taxon>Mucilaginibacter</taxon>
    </lineage>
</organism>
<dbReference type="AlphaFoldDB" id="A0A2T5JAD5"/>
<dbReference type="EMBL" id="QAOQ01000004">
    <property type="protein sequence ID" value="PTQ97018.1"/>
    <property type="molecule type" value="Genomic_DNA"/>
</dbReference>
<name>A0A2T5JAD5_9SPHI</name>
<protein>
    <submittedName>
        <fullName evidence="1">Uncharacterized protein</fullName>
    </submittedName>
</protein>
<sequence>MFMLITLSIILENPNIDVSFALQKGSGSRFEVAQRQQSKTGEDLCFELTTEVKPDKNNPHLADFRGPFIQGTPGERFIYLNIGKYAGAADEPWDRRLKIPLTGISMATANDNVHLITHVSGQGKDGTPNCATVKPFVGWKLK</sequence>
<evidence type="ECO:0000313" key="2">
    <source>
        <dbReference type="Proteomes" id="UP000244168"/>
    </source>
</evidence>
<dbReference type="Proteomes" id="UP000244168">
    <property type="component" value="Unassembled WGS sequence"/>
</dbReference>
<dbReference type="OrthoDB" id="8796340at2"/>
<accession>A0A2T5JAD5</accession>
<dbReference type="RefSeq" id="WP_107828952.1">
    <property type="nucleotide sequence ID" value="NZ_QAOQ01000004.1"/>
</dbReference>
<dbReference type="Pfam" id="PF19452">
    <property type="entry name" value="DUF5990"/>
    <property type="match status" value="1"/>
</dbReference>
<keyword evidence="2" id="KW-1185">Reference proteome</keyword>
<dbReference type="InterPro" id="IPR046032">
    <property type="entry name" value="DUF5990"/>
</dbReference>
<proteinExistence type="predicted"/>
<evidence type="ECO:0000313" key="1">
    <source>
        <dbReference type="EMBL" id="PTQ97018.1"/>
    </source>
</evidence>